<reference evidence="1 2" key="1">
    <citation type="submission" date="2019-03" db="EMBL/GenBank/DDBJ databases">
        <title>Metabolic reconstructions from genomes of highly enriched 'Candidatus Accumulibacter' and 'Candidatus Competibacter' bioreactor populations.</title>
        <authorList>
            <person name="Annavajhala M.K."/>
            <person name="Welles L."/>
            <person name="Abbas B."/>
            <person name="Sorokin D."/>
            <person name="Park H."/>
            <person name="Van Loosdrecht M."/>
            <person name="Chandran K."/>
        </authorList>
    </citation>
    <scope>NUCLEOTIDE SEQUENCE [LARGE SCALE GENOMIC DNA]</scope>
    <source>
        <strain evidence="1 2">SBR_G</strain>
    </source>
</reference>
<gene>
    <name evidence="1" type="ORF">E4P82_11175</name>
</gene>
<evidence type="ECO:0008006" key="3">
    <source>
        <dbReference type="Google" id="ProtNLM"/>
    </source>
</evidence>
<dbReference type="RefSeq" id="WP_169248965.1">
    <property type="nucleotide sequence ID" value="NZ_SPMZ01000030.1"/>
</dbReference>
<accession>A0ABX1TLX5</accession>
<dbReference type="Proteomes" id="UP000760480">
    <property type="component" value="Unassembled WGS sequence"/>
</dbReference>
<proteinExistence type="predicted"/>
<keyword evidence="2" id="KW-1185">Reference proteome</keyword>
<evidence type="ECO:0000313" key="2">
    <source>
        <dbReference type="Proteomes" id="UP000760480"/>
    </source>
</evidence>
<comment type="caution">
    <text evidence="1">The sequence shown here is derived from an EMBL/GenBank/DDBJ whole genome shotgun (WGS) entry which is preliminary data.</text>
</comment>
<name>A0ABX1TLX5_9GAMM</name>
<evidence type="ECO:0000313" key="1">
    <source>
        <dbReference type="EMBL" id="NMQ19712.1"/>
    </source>
</evidence>
<protein>
    <recommendedName>
        <fullName evidence="3">HPt domain-containing protein</fullName>
    </recommendedName>
</protein>
<dbReference type="EMBL" id="SPMZ01000030">
    <property type="protein sequence ID" value="NMQ19712.1"/>
    <property type="molecule type" value="Genomic_DNA"/>
</dbReference>
<organism evidence="1 2">
    <name type="scientific">Candidatus Competibacter phosphatis</name>
    <dbReference type="NCBI Taxonomy" id="221280"/>
    <lineage>
        <taxon>Bacteria</taxon>
        <taxon>Pseudomonadati</taxon>
        <taxon>Pseudomonadota</taxon>
        <taxon>Gammaproteobacteria</taxon>
        <taxon>Candidatus Competibacteraceae</taxon>
        <taxon>Candidatus Competibacter</taxon>
    </lineage>
</organism>
<sequence>MIPKDTRHQLVRLLNSAARQLRAARETAEQAHQVMGHSQFYGMDGINTAAELEDAINSLLDQIQVCTSAATLTAERLEYVVPRDSSKQQ</sequence>